<protein>
    <submittedName>
        <fullName evidence="9">Uncharacterized protein</fullName>
    </submittedName>
</protein>
<accession>A0AAW1RY84</accession>
<evidence type="ECO:0000256" key="2">
    <source>
        <dbReference type="ARBA" id="ARBA00006462"/>
    </source>
</evidence>
<reference evidence="9 10" key="1">
    <citation type="journal article" date="2024" name="Nat. Commun.">
        <title>Phylogenomics reveals the evolutionary origins of lichenization in chlorophyte algae.</title>
        <authorList>
            <person name="Puginier C."/>
            <person name="Libourel C."/>
            <person name="Otte J."/>
            <person name="Skaloud P."/>
            <person name="Haon M."/>
            <person name="Grisel S."/>
            <person name="Petersen M."/>
            <person name="Berrin J.G."/>
            <person name="Delaux P.M."/>
            <person name="Dal Grande F."/>
            <person name="Keller J."/>
        </authorList>
    </citation>
    <scope>NUCLEOTIDE SEQUENCE [LARGE SCALE GENOMIC DNA]</scope>
    <source>
        <strain evidence="9 10">SAG 2523</strain>
    </source>
</reference>
<sequence length="510" mass="56716">MRASVPSVQPPSDLEVAVHRAYRSLERRLGWKPLALLLALLVSATIWGTFFRSTSHRHGIQTAPPGTPEATPSGQEKLEMPVYHNNVGPLGIRPQDVSSLDAAQKVKLAEEILALDEKAITPKEQDRRDAETKLKKDKEAEESEKARVKKDEDEAEIDKLTEKSWEWMRDHAVELREEDFLIALSSRAEHLDVIRASRKWRQGMRTVVGLDREATHMEELEASKHNEMWLYYPGEASGGSRASAATRSAMMPVLAHKAAGNDYRWLLYGEEDTVFFVDAVQHLLKSYDWHLPYTLTDRGTRKPTALRCMPCHAPASMDPPPAEGYVFGFKVKKKPFQGIVPRGCPCKPQLLCEKDPNHSTFNVECDFPTQPGNAYSVQKGSGMILSQGLMEELKSNSFERCVQSDHAAGSHEILSSCLWEAGHAHTDPSILLPNREQDLFDISASKATLALASALDKTCDAACQDLITNMISAHISIKTSGPEASAHTIESLARLYSLVIHARPRTNVSP</sequence>
<evidence type="ECO:0000256" key="3">
    <source>
        <dbReference type="ARBA" id="ARBA00022692"/>
    </source>
</evidence>
<evidence type="ECO:0000256" key="7">
    <source>
        <dbReference type="SAM" id="MobiDB-lite"/>
    </source>
</evidence>
<evidence type="ECO:0000256" key="8">
    <source>
        <dbReference type="SAM" id="Phobius"/>
    </source>
</evidence>
<evidence type="ECO:0000256" key="5">
    <source>
        <dbReference type="ARBA" id="ARBA00022989"/>
    </source>
</evidence>
<keyword evidence="3 8" id="KW-0812">Transmembrane</keyword>
<keyword evidence="5 8" id="KW-1133">Transmembrane helix</keyword>
<feature type="transmembrane region" description="Helical" evidence="8">
    <location>
        <begin position="29"/>
        <end position="50"/>
    </location>
</feature>
<gene>
    <name evidence="9" type="ORF">WJX84_008420</name>
</gene>
<comment type="similarity">
    <text evidence="2">Belongs to the glycosyltransferase 31 family. Beta3-Gal-T subfamily.</text>
</comment>
<evidence type="ECO:0000313" key="9">
    <source>
        <dbReference type="EMBL" id="KAK9838610.1"/>
    </source>
</evidence>
<keyword evidence="10" id="KW-1185">Reference proteome</keyword>
<dbReference type="EMBL" id="JALJOV010001884">
    <property type="protein sequence ID" value="KAK9838610.1"/>
    <property type="molecule type" value="Genomic_DNA"/>
</dbReference>
<evidence type="ECO:0000256" key="6">
    <source>
        <dbReference type="ARBA" id="ARBA00023136"/>
    </source>
</evidence>
<dbReference type="Proteomes" id="UP001485043">
    <property type="component" value="Unassembled WGS sequence"/>
</dbReference>
<evidence type="ECO:0000256" key="4">
    <source>
        <dbReference type="ARBA" id="ARBA00022968"/>
    </source>
</evidence>
<keyword evidence="6 8" id="KW-0472">Membrane</keyword>
<comment type="subcellular location">
    <subcellularLocation>
        <location evidence="1">Membrane</location>
        <topology evidence="1">Single-pass type II membrane protein</topology>
    </subcellularLocation>
</comment>
<dbReference type="PANTHER" id="PTHR23033">
    <property type="entry name" value="BETA1,3-GALACTOSYLTRANSFERASE"/>
    <property type="match status" value="1"/>
</dbReference>
<proteinExistence type="inferred from homology"/>
<dbReference type="GO" id="GO:0016020">
    <property type="term" value="C:membrane"/>
    <property type="evidence" value="ECO:0007669"/>
    <property type="project" value="UniProtKB-SubCell"/>
</dbReference>
<evidence type="ECO:0000256" key="1">
    <source>
        <dbReference type="ARBA" id="ARBA00004606"/>
    </source>
</evidence>
<dbReference type="AlphaFoldDB" id="A0AAW1RY84"/>
<organism evidence="9 10">
    <name type="scientific">Apatococcus fuscideae</name>
    <dbReference type="NCBI Taxonomy" id="2026836"/>
    <lineage>
        <taxon>Eukaryota</taxon>
        <taxon>Viridiplantae</taxon>
        <taxon>Chlorophyta</taxon>
        <taxon>core chlorophytes</taxon>
        <taxon>Trebouxiophyceae</taxon>
        <taxon>Chlorellales</taxon>
        <taxon>Chlorellaceae</taxon>
        <taxon>Apatococcus</taxon>
    </lineage>
</organism>
<evidence type="ECO:0000313" key="10">
    <source>
        <dbReference type="Proteomes" id="UP001485043"/>
    </source>
</evidence>
<name>A0AAW1RY84_9CHLO</name>
<keyword evidence="4" id="KW-0735">Signal-anchor</keyword>
<comment type="caution">
    <text evidence="9">The sequence shown here is derived from an EMBL/GenBank/DDBJ whole genome shotgun (WGS) entry which is preliminary data.</text>
</comment>
<feature type="region of interest" description="Disordered" evidence="7">
    <location>
        <begin position="123"/>
        <end position="152"/>
    </location>
</feature>
<dbReference type="InterPro" id="IPR026050">
    <property type="entry name" value="C1GALT1/C1GALT1_chp1"/>
</dbReference>
<dbReference type="Gene3D" id="3.90.550.50">
    <property type="match status" value="1"/>
</dbReference>
<dbReference type="PANTHER" id="PTHR23033:SF50">
    <property type="entry name" value="HEXOSYLTRANSFERASE"/>
    <property type="match status" value="1"/>
</dbReference>